<dbReference type="Pfam" id="PF02567">
    <property type="entry name" value="PhzC-PhzF"/>
    <property type="match status" value="1"/>
</dbReference>
<dbReference type="InterPro" id="IPR003719">
    <property type="entry name" value="Phenazine_PhzF-like"/>
</dbReference>
<reference evidence="3 4" key="1">
    <citation type="submission" date="2018-12" db="EMBL/GenBank/DDBJ databases">
        <title>Dyella dinghuensis sp. nov. DHOA06 and Dyella choica sp. nov. 4M-K27, isolated from forest soil.</title>
        <authorList>
            <person name="Qiu L.-H."/>
            <person name="Gao Z.-H."/>
        </authorList>
    </citation>
    <scope>NUCLEOTIDE SEQUENCE [LARGE SCALE GENOMIC DNA]</scope>
    <source>
        <strain evidence="3 4">4M-K27</strain>
    </source>
</reference>
<comment type="similarity">
    <text evidence="1">Belongs to the PhzF family.</text>
</comment>
<name>A0A3S0R4P5_9GAMM</name>
<dbReference type="GO" id="GO:0005737">
    <property type="term" value="C:cytoplasm"/>
    <property type="evidence" value="ECO:0007669"/>
    <property type="project" value="TreeGrafter"/>
</dbReference>
<dbReference type="RefSeq" id="WP_126684463.1">
    <property type="nucleotide sequence ID" value="NZ_RYYV01000005.1"/>
</dbReference>
<accession>A0A3S0R4P5</accession>
<protein>
    <submittedName>
        <fullName evidence="3">PhzF family phenazine biosynthesis protein</fullName>
    </submittedName>
</protein>
<evidence type="ECO:0000256" key="1">
    <source>
        <dbReference type="ARBA" id="ARBA00008270"/>
    </source>
</evidence>
<evidence type="ECO:0000256" key="2">
    <source>
        <dbReference type="PIRSR" id="PIRSR016184-1"/>
    </source>
</evidence>
<dbReference type="PIRSF" id="PIRSF016184">
    <property type="entry name" value="PhzC_PhzF"/>
    <property type="match status" value="1"/>
</dbReference>
<evidence type="ECO:0000313" key="3">
    <source>
        <dbReference type="EMBL" id="RUL76904.1"/>
    </source>
</evidence>
<dbReference type="PANTHER" id="PTHR13774">
    <property type="entry name" value="PHENAZINE BIOSYNTHESIS PROTEIN"/>
    <property type="match status" value="1"/>
</dbReference>
<gene>
    <name evidence="3" type="ORF">EKH80_09030</name>
</gene>
<dbReference type="EMBL" id="RYYV01000005">
    <property type="protein sequence ID" value="RUL76904.1"/>
    <property type="molecule type" value="Genomic_DNA"/>
</dbReference>
<dbReference type="GO" id="GO:0016853">
    <property type="term" value="F:isomerase activity"/>
    <property type="evidence" value="ECO:0007669"/>
    <property type="project" value="TreeGrafter"/>
</dbReference>
<sequence length="311" mass="32889">MPIKRRFMQIDVFSRQPMHGNPLAVVIDGDGLDVAAMRAFARWTNLSETVFLLPPTAPEADYRVRIFTPQQELPFAGHPSVGSAYAAIEAGLVAGGKTKLIQQCAAGLLPVQIEHPGTERIIHVQAPVAKQCDVSAQMRHAIARAVGMANDAPSGLVDNGPRWYVCDLGDASRVRTLTPDLHAIKRLCEEHAAIGLAVFGQERGGGPAQMAVRAFCPADGFPEDPVTGSANAAIMAFLVARNDIRYGAGYVASQGREIGRDGYVIVKHDAATAAITIGGQCVAVIQGELDLPSGHTEKGVRAGGNMTPSLP</sequence>
<dbReference type="Proteomes" id="UP000274358">
    <property type="component" value="Unassembled WGS sequence"/>
</dbReference>
<keyword evidence="4" id="KW-1185">Reference proteome</keyword>
<feature type="active site" evidence="2">
    <location>
        <position position="48"/>
    </location>
</feature>
<organism evidence="3 4">
    <name type="scientific">Dyella choica</name>
    <dbReference type="NCBI Taxonomy" id="1927959"/>
    <lineage>
        <taxon>Bacteria</taxon>
        <taxon>Pseudomonadati</taxon>
        <taxon>Pseudomonadota</taxon>
        <taxon>Gammaproteobacteria</taxon>
        <taxon>Lysobacterales</taxon>
        <taxon>Rhodanobacteraceae</taxon>
        <taxon>Dyella</taxon>
    </lineage>
</organism>
<comment type="caution">
    <text evidence="3">The sequence shown here is derived from an EMBL/GenBank/DDBJ whole genome shotgun (WGS) entry which is preliminary data.</text>
</comment>
<evidence type="ECO:0000313" key="4">
    <source>
        <dbReference type="Proteomes" id="UP000274358"/>
    </source>
</evidence>
<dbReference type="PANTHER" id="PTHR13774:SF32">
    <property type="entry name" value="ANTISENSE-ENHANCING SEQUENCE 1"/>
    <property type="match status" value="1"/>
</dbReference>
<dbReference type="Gene3D" id="3.10.310.10">
    <property type="entry name" value="Diaminopimelate Epimerase, Chain A, domain 1"/>
    <property type="match status" value="2"/>
</dbReference>
<dbReference type="SUPFAM" id="SSF54506">
    <property type="entry name" value="Diaminopimelate epimerase-like"/>
    <property type="match status" value="1"/>
</dbReference>
<proteinExistence type="inferred from homology"/>
<dbReference type="OrthoDB" id="9788221at2"/>
<dbReference type="NCBIfam" id="TIGR00654">
    <property type="entry name" value="PhzF_family"/>
    <property type="match status" value="1"/>
</dbReference>
<dbReference type="AlphaFoldDB" id="A0A3S0R4P5"/>